<feature type="compositionally biased region" description="Polar residues" evidence="1">
    <location>
        <begin position="2037"/>
        <end position="2047"/>
    </location>
</feature>
<dbReference type="EMBL" id="SNRW01000232">
    <property type="protein sequence ID" value="KAA6402450.1"/>
    <property type="molecule type" value="Genomic_DNA"/>
</dbReference>
<evidence type="ECO:0000256" key="1">
    <source>
        <dbReference type="SAM" id="MobiDB-lite"/>
    </source>
</evidence>
<evidence type="ECO:0000313" key="3">
    <source>
        <dbReference type="Proteomes" id="UP000324800"/>
    </source>
</evidence>
<feature type="compositionally biased region" description="Basic and acidic residues" evidence="1">
    <location>
        <begin position="2006"/>
        <end position="2024"/>
    </location>
</feature>
<dbReference type="PANTHER" id="PTHR36812">
    <property type="entry name" value="NEUROFILAMENT TRIPLET M PROTEIN-LIKE PROTEIN"/>
    <property type="match status" value="1"/>
</dbReference>
<feature type="compositionally biased region" description="Acidic residues" evidence="1">
    <location>
        <begin position="1124"/>
        <end position="1142"/>
    </location>
</feature>
<feature type="compositionally biased region" description="Basic and acidic residues" evidence="1">
    <location>
        <begin position="2051"/>
        <end position="2063"/>
    </location>
</feature>
<sequence>MKQQNKKDDHSASSTNLPPPLPSTGPPLHPPSVPSINTSNTSNTNTSSTHNTIKQTQGNSPSQKQQLSSSSKVQLSPLASASGGASVIQLPPEVIKQIQKDSSQSKVDVDALQITQTLHSIKSSPLTKSSTDVQKTTQQVTSSRTEVAQYHPPKPKPKIVIQPQIKLISPPKNTQIIVNSQQMIRTTIPTSKRIQPITPPPASASQALADFKRAAVAEQGIKLRLNALTQAAEKETQRIIEQRQKRRPITIQRREKRKETMRYLNAMGKKCIRRRTPLTYPPLFDVYMATVWDALTLKEVHWAMEQMQRLVAVVFGLEKLQKRGSHYHYSGCMCERCSSQGFFYNFAFSTVCACGNSTLRNNTEISDKQQQQQQKSEDEEDNNPSSTIANISNNDNMNLSNIFPHIINKGSNILRRVVDLQGRVVDGDEWDESDESGSEQGEAEMLILEEEFSSEQDLENDEDDVLFIEQKTQDVETKKVRNRRSKANGAPNAVILRLINDKNADKPILSLEEIMMKKILYQSRKNIMPMENMINLNKLISFNSSLYNYSNFLTFSSNQAATKGKNFTDINGKLPIYSPQQNLLLMKNRTPFGEYPMGEYDFVVFMRDETEQDNNQKVAEGKIQSNVFGYTPSSIGSSNIVEQNEKGQQLQPQQSRPEKVLNTLIDGADDSEDLNDDDDDIEKDRLSPDITLEMKLCSLRSSKQQVMSYQQKEQNTNTEKKEKNDAGDIPSPLCTKNVQSTSVEQAQLQKLKQNLKSSPLTPELRQEIAQMRRRLKLRRARRIISQRRRLAAQSSIRNAKLSRLQRAAFHALNMIFYHYIDCVPPPAAIHREEGDSLLMTTAVALLHDEPAATEADAKKRRARNREMKQRGRNIFGDDTEIIQGRNNKNSFGGNWTKLQLKKHRQQGYTQKQGQGNIVNGNVPMDIMPKMPECYALIKLFFLSLNENLGIIRREPMTHGGWTVIGLTEEDDANSALGKVDDEDEIILNELQLKERGKFLNRSLEQSGMKTNQSSERQLNSQSIIRRINPKECGVILYNRNLYQFALDKENKVINGQQQSPQQNDNNNGYFNECIVVSLNQKRGEKKLERMRKQRDQEQERKNKRKNHDDKARDWDNSSSQDESNSIDDDDDDDDDDDNDDDNSLNNSNKPRWNKMRGGNTTQSDSLEEETDEDMDRQLDELEEKEELLRQQLRQELQLGGWGRRQLERVKYRVDKGDIVGFDAMWEMAMNWGSDRQPHVCDLPWPELIGPGFMFKGDVRVWDKSNTMDNDWNWVVGQQLQKPLNPPTSMLPFNPTQLANIIMPQGSPNELPISPALSVAAVLADNLRIQKGSGNFFPLPSVQSDTQKGIGLYINQSLIGFASSPTENVPILAICDYPKVVNPFDFLAPQISTATGACAQTVISATQRSTKQVAQLCPQISANSQLINSSSQQNQPGTNIASLSPSSTSPISLPPSIEATLKALLQSRVSVDLTRLNDPLALVHTLCKPRAYIRSHLLLEKVLFMSFSELMKTKDLLRRYNVWANQLQKEVQAEVEKVRMRKKNMNRRKSELIDVGDDDDDIDNYENEDEEDEESEEKEIDKNKDAELKKRIKWRYDLKREMLREDQKLEELVLYMNRAVNALLLLCSLLTSSKTPVSPYQRAMVVTSINPQMAKGQQFMIPVDLPVRPEHLQPNSKHSGGVWTSKHILCNVNAFLDDDPQTLRVRIGRATGVRPWCITVFSGELDITFDQRPLALLIGEKGPRTLRAGIVSGNAFKLNEIARRKNAQRKNLGEFEQSQRNTLMINTYANRLYRFRGGIRYQHQLTYGEKAERRRLRRLMIDAANIPDPLLHHELFYNVGVTFTSPEEDPFFQTQHHLNIIRTVAENIDYRVRRIVADATGEDIPIPSHYEEEIEFQNRIRQDKSPQRKETPTDGIFIDPASPEWINEQAIINQSWTIGGIGREGNDTNQKREQERPFPKVIILTDSQKTKLSPLQDMLYQEGARFINLFKKANSVIRNFETEQELKAKSEEDEGSRLSDIEKAPHTNLVYRMRETIRNQQKQSQSSAEKLAFNEKDNNEDKDSSQQNQIKRK</sequence>
<feature type="compositionally biased region" description="Acidic residues" evidence="1">
    <location>
        <begin position="1165"/>
        <end position="1175"/>
    </location>
</feature>
<organism evidence="2 3">
    <name type="scientific">Streblomastix strix</name>
    <dbReference type="NCBI Taxonomy" id="222440"/>
    <lineage>
        <taxon>Eukaryota</taxon>
        <taxon>Metamonada</taxon>
        <taxon>Preaxostyla</taxon>
        <taxon>Oxymonadida</taxon>
        <taxon>Streblomastigidae</taxon>
        <taxon>Streblomastix</taxon>
    </lineage>
</organism>
<feature type="region of interest" description="Disordered" evidence="1">
    <location>
        <begin position="1548"/>
        <end position="1581"/>
    </location>
</feature>
<evidence type="ECO:0000313" key="2">
    <source>
        <dbReference type="EMBL" id="KAA6402450.1"/>
    </source>
</evidence>
<feature type="compositionally biased region" description="Basic and acidic residues" evidence="1">
    <location>
        <begin position="1"/>
        <end position="11"/>
    </location>
</feature>
<feature type="region of interest" description="Disordered" evidence="1">
    <location>
        <begin position="703"/>
        <end position="733"/>
    </location>
</feature>
<gene>
    <name evidence="2" type="ORF">EZS28_002023</name>
</gene>
<feature type="region of interest" description="Disordered" evidence="1">
    <location>
        <begin position="1426"/>
        <end position="1446"/>
    </location>
</feature>
<feature type="compositionally biased region" description="Pro residues" evidence="1">
    <location>
        <begin position="17"/>
        <end position="33"/>
    </location>
</feature>
<feature type="compositionally biased region" description="Acidic residues" evidence="1">
    <location>
        <begin position="1553"/>
        <end position="1577"/>
    </location>
</feature>
<feature type="compositionally biased region" description="Low complexity" evidence="1">
    <location>
        <begin position="60"/>
        <end position="77"/>
    </location>
</feature>
<name>A0A5J4X5F3_9EUKA</name>
<comment type="caution">
    <text evidence="2">The sequence shown here is derived from an EMBL/GenBank/DDBJ whole genome shotgun (WGS) entry which is preliminary data.</text>
</comment>
<feature type="region of interest" description="Disordered" evidence="1">
    <location>
        <begin position="1083"/>
        <end position="1175"/>
    </location>
</feature>
<feature type="compositionally biased region" description="Acidic residues" evidence="1">
    <location>
        <begin position="667"/>
        <end position="681"/>
    </location>
</feature>
<feature type="region of interest" description="Disordered" evidence="1">
    <location>
        <begin position="2006"/>
        <end position="2072"/>
    </location>
</feature>
<protein>
    <submittedName>
        <fullName evidence="2">Uncharacterized protein</fullName>
    </submittedName>
</protein>
<dbReference type="Proteomes" id="UP000324800">
    <property type="component" value="Unassembled WGS sequence"/>
</dbReference>
<reference evidence="2 3" key="1">
    <citation type="submission" date="2019-03" db="EMBL/GenBank/DDBJ databases">
        <title>Single cell metagenomics reveals metabolic interactions within the superorganism composed of flagellate Streblomastix strix and complex community of Bacteroidetes bacteria on its surface.</title>
        <authorList>
            <person name="Treitli S.C."/>
            <person name="Kolisko M."/>
            <person name="Husnik F."/>
            <person name="Keeling P."/>
            <person name="Hampl V."/>
        </authorList>
    </citation>
    <scope>NUCLEOTIDE SEQUENCE [LARGE SCALE GENOMIC DNA]</scope>
    <source>
        <strain evidence="2">ST1C</strain>
    </source>
</reference>
<feature type="compositionally biased region" description="Basic and acidic residues" evidence="1">
    <location>
        <begin position="1093"/>
        <end position="1115"/>
    </location>
</feature>
<feature type="region of interest" description="Disordered" evidence="1">
    <location>
        <begin position="665"/>
        <end position="687"/>
    </location>
</feature>
<proteinExistence type="predicted"/>
<feature type="region of interest" description="Disordered" evidence="1">
    <location>
        <begin position="1"/>
        <end position="77"/>
    </location>
</feature>
<accession>A0A5J4X5F3</accession>
<feature type="compositionally biased region" description="Low complexity" evidence="1">
    <location>
        <begin position="34"/>
        <end position="53"/>
    </location>
</feature>
<feature type="region of interest" description="Disordered" evidence="1">
    <location>
        <begin position="365"/>
        <end position="394"/>
    </location>
</feature>
<dbReference type="PANTHER" id="PTHR36812:SF9">
    <property type="entry name" value="MYB-LIKE PROTEIN X ISOFORM X1"/>
    <property type="match status" value="1"/>
</dbReference>